<comment type="caution">
    <text evidence="2">The sequence shown here is derived from an EMBL/GenBank/DDBJ whole genome shotgun (WGS) entry which is preliminary data.</text>
</comment>
<evidence type="ECO:0000313" key="3">
    <source>
        <dbReference type="Proteomes" id="UP000321583"/>
    </source>
</evidence>
<dbReference type="OrthoDB" id="6022222at2"/>
<organism evidence="2 3">
    <name type="scientific">Pseudoxanthomonas taiwanensis J19</name>
    <dbReference type="NCBI Taxonomy" id="935569"/>
    <lineage>
        <taxon>Bacteria</taxon>
        <taxon>Pseudomonadati</taxon>
        <taxon>Pseudomonadota</taxon>
        <taxon>Gammaproteobacteria</taxon>
        <taxon>Lysobacterales</taxon>
        <taxon>Lysobacteraceae</taxon>
        <taxon>Pseudoxanthomonas</taxon>
    </lineage>
</organism>
<sequence>MNKTMRALLLASLVASPLLLAGCGNKEEAVANEATEAKKLAAPARDDDAGWKAYLPQVVQENMGTITNNPFLYYLPPESDPEFEAKYERQVEAATTAMKRGVQKGNLLAFGSPASSRMAGLIETAFADVQPDSLKGVRIVFIGDASDNPRVHAVVAPTGADYVFVEAK</sequence>
<name>A0A562D3Z6_9GAMM</name>
<dbReference type="EMBL" id="VLJS01000103">
    <property type="protein sequence ID" value="TWH04298.1"/>
    <property type="molecule type" value="Genomic_DNA"/>
</dbReference>
<reference evidence="2 3" key="1">
    <citation type="submission" date="2019-07" db="EMBL/GenBank/DDBJ databases">
        <title>Genome sequencing of lignin-degrading bacterial isolates.</title>
        <authorList>
            <person name="Gladden J."/>
        </authorList>
    </citation>
    <scope>NUCLEOTIDE SEQUENCE [LARGE SCALE GENOMIC DNA]</scope>
    <source>
        <strain evidence="2 3">J19</strain>
    </source>
</reference>
<keyword evidence="1" id="KW-0732">Signal</keyword>
<gene>
    <name evidence="2" type="ORF">L613_007000000180</name>
</gene>
<proteinExistence type="predicted"/>
<keyword evidence="3" id="KW-1185">Reference proteome</keyword>
<dbReference type="PROSITE" id="PS51257">
    <property type="entry name" value="PROKAR_LIPOPROTEIN"/>
    <property type="match status" value="1"/>
</dbReference>
<feature type="signal peptide" evidence="1">
    <location>
        <begin position="1"/>
        <end position="21"/>
    </location>
</feature>
<protein>
    <submittedName>
        <fullName evidence="2">Uncharacterized protein</fullName>
    </submittedName>
</protein>
<dbReference type="RefSeq" id="WP_019398485.1">
    <property type="nucleotide sequence ID" value="NZ_VLJS01000103.1"/>
</dbReference>
<dbReference type="AlphaFoldDB" id="A0A562D3Z6"/>
<feature type="chain" id="PRO_5022141501" evidence="1">
    <location>
        <begin position="22"/>
        <end position="168"/>
    </location>
</feature>
<accession>A0A562D3Z6</accession>
<evidence type="ECO:0000256" key="1">
    <source>
        <dbReference type="SAM" id="SignalP"/>
    </source>
</evidence>
<evidence type="ECO:0000313" key="2">
    <source>
        <dbReference type="EMBL" id="TWH04298.1"/>
    </source>
</evidence>
<dbReference type="Proteomes" id="UP000321583">
    <property type="component" value="Unassembled WGS sequence"/>
</dbReference>